<dbReference type="InterPro" id="IPR036880">
    <property type="entry name" value="Kunitz_BPTI_sf"/>
</dbReference>
<evidence type="ECO:0000259" key="2">
    <source>
        <dbReference type="PROSITE" id="PS50279"/>
    </source>
</evidence>
<name>A0A6M2E6F6_9ACAR</name>
<dbReference type="Pfam" id="PF00014">
    <property type="entry name" value="Kunitz_BPTI"/>
    <property type="match status" value="1"/>
</dbReference>
<accession>A0A6M2E6F6</accession>
<evidence type="ECO:0000256" key="1">
    <source>
        <dbReference type="SAM" id="SignalP"/>
    </source>
</evidence>
<protein>
    <submittedName>
        <fullName evidence="3">Putative bpti/kunitz family of serine protease inhibitor</fullName>
    </submittedName>
</protein>
<reference evidence="3" key="1">
    <citation type="submission" date="2019-12" db="EMBL/GenBank/DDBJ databases">
        <title>The sialotranscriptome of the gopher-tortoise tick, Amblyomma tuberculatum.</title>
        <authorList>
            <person name="Karim S."/>
            <person name="Andersen J."/>
            <person name="Kumar D."/>
            <person name="Adamson S."/>
            <person name="Ennen J."/>
            <person name="Qualis C.P."/>
            <person name="Ribeiro J.M.C."/>
        </authorList>
    </citation>
    <scope>NUCLEOTIDE SEQUENCE</scope>
    <source>
        <strain evidence="3">Removed</strain>
        <tissue evidence="3">Salivary glands</tissue>
    </source>
</reference>
<feature type="chain" id="PRO_5027101363" evidence="1">
    <location>
        <begin position="22"/>
        <end position="119"/>
    </location>
</feature>
<feature type="signal peptide" evidence="1">
    <location>
        <begin position="1"/>
        <end position="21"/>
    </location>
</feature>
<proteinExistence type="predicted"/>
<dbReference type="PROSITE" id="PS50279">
    <property type="entry name" value="BPTI_KUNITZ_2"/>
    <property type="match status" value="1"/>
</dbReference>
<dbReference type="AlphaFoldDB" id="A0A6M2E6F6"/>
<keyword evidence="1" id="KW-0732">Signal</keyword>
<feature type="domain" description="BPTI/Kunitz inhibitor" evidence="2">
    <location>
        <begin position="66"/>
        <end position="117"/>
    </location>
</feature>
<dbReference type="SUPFAM" id="SSF57362">
    <property type="entry name" value="BPTI-like"/>
    <property type="match status" value="1"/>
</dbReference>
<dbReference type="CDD" id="cd00109">
    <property type="entry name" value="Kunitz-type"/>
    <property type="match status" value="1"/>
</dbReference>
<dbReference type="SMART" id="SM00131">
    <property type="entry name" value="KU"/>
    <property type="match status" value="1"/>
</dbReference>
<dbReference type="Gene3D" id="4.10.410.10">
    <property type="entry name" value="Pancreatic trypsin inhibitor Kunitz domain"/>
    <property type="match status" value="1"/>
</dbReference>
<sequence>MNTPYMLMLLALFCLLSSVESAKPITFRDACNIPTDDPRCARLPRKDARCTTIPYTWLWHVLLAGCNCPKKQGPLGYIRNERYFYNKRSRTCEFFAWSGEDGNCNNFRSYRDCIQACTN</sequence>
<dbReference type="EMBL" id="GIDH01000644">
    <property type="protein sequence ID" value="NOV52587.1"/>
    <property type="molecule type" value="Transcribed_RNA"/>
</dbReference>
<dbReference type="GO" id="GO:0004867">
    <property type="term" value="F:serine-type endopeptidase inhibitor activity"/>
    <property type="evidence" value="ECO:0007669"/>
    <property type="project" value="InterPro"/>
</dbReference>
<dbReference type="InterPro" id="IPR002223">
    <property type="entry name" value="Kunitz_BPTI"/>
</dbReference>
<organism evidence="3">
    <name type="scientific">Amblyomma tuberculatum</name>
    <dbReference type="NCBI Taxonomy" id="48802"/>
    <lineage>
        <taxon>Eukaryota</taxon>
        <taxon>Metazoa</taxon>
        <taxon>Ecdysozoa</taxon>
        <taxon>Arthropoda</taxon>
        <taxon>Chelicerata</taxon>
        <taxon>Arachnida</taxon>
        <taxon>Acari</taxon>
        <taxon>Parasitiformes</taxon>
        <taxon>Ixodida</taxon>
        <taxon>Ixodoidea</taxon>
        <taxon>Ixodidae</taxon>
        <taxon>Amblyomminae</taxon>
        <taxon>Amblyomma</taxon>
    </lineage>
</organism>
<evidence type="ECO:0000313" key="3">
    <source>
        <dbReference type="EMBL" id="NOV52587.1"/>
    </source>
</evidence>